<dbReference type="EMBL" id="CP111020">
    <property type="protein sequence ID" value="WAR15735.1"/>
    <property type="molecule type" value="Genomic_DNA"/>
</dbReference>
<evidence type="ECO:0000256" key="8">
    <source>
        <dbReference type="ARBA" id="ARBA00023239"/>
    </source>
</evidence>
<keyword evidence="6 10" id="KW-0479">Metal-binding</keyword>
<dbReference type="SUPFAM" id="SSF51069">
    <property type="entry name" value="Carbonic anhydrase"/>
    <property type="match status" value="1"/>
</dbReference>
<dbReference type="EC" id="4.2.1.1" evidence="4 10"/>
<dbReference type="PANTHER" id="PTHR18952:SF265">
    <property type="entry name" value="CARBONIC ANHYDRASE"/>
    <property type="match status" value="1"/>
</dbReference>
<evidence type="ECO:0000256" key="4">
    <source>
        <dbReference type="ARBA" id="ARBA00012925"/>
    </source>
</evidence>
<comment type="function">
    <text evidence="1 10">Reversible hydration of carbon dioxide.</text>
</comment>
<evidence type="ECO:0000256" key="7">
    <source>
        <dbReference type="ARBA" id="ARBA00022833"/>
    </source>
</evidence>
<evidence type="ECO:0000259" key="11">
    <source>
        <dbReference type="PROSITE" id="PS51144"/>
    </source>
</evidence>
<dbReference type="PANTHER" id="PTHR18952">
    <property type="entry name" value="CARBONIC ANHYDRASE"/>
    <property type="match status" value="1"/>
</dbReference>
<keyword evidence="13" id="KW-1185">Reference proteome</keyword>
<evidence type="ECO:0000256" key="9">
    <source>
        <dbReference type="ARBA" id="ARBA00048348"/>
    </source>
</evidence>
<dbReference type="SMART" id="SM01057">
    <property type="entry name" value="Carb_anhydrase"/>
    <property type="match status" value="1"/>
</dbReference>
<dbReference type="InterPro" id="IPR036398">
    <property type="entry name" value="CA_dom_sf"/>
</dbReference>
<dbReference type="PROSITE" id="PS51144">
    <property type="entry name" value="ALPHA_CA_2"/>
    <property type="match status" value="1"/>
</dbReference>
<dbReference type="Gene3D" id="3.10.200.10">
    <property type="entry name" value="Alpha carbonic anhydrase"/>
    <property type="match status" value="1"/>
</dbReference>
<sequence length="355" mass="39838">MQRTGQLCGCGQPWTLCWLSEDTQPNNLSLEKLKKCVDPSLTLHLRSDRAYSMVVWGVVCCILAAQISLVGGSAGPDHWHLDYPHCGGVKQSPINIQTGEVVVDPTHLAPIVFSGYDKVSSTNYTLGNNGHTVQVDLNDQHMLISEGGLGATYIAEQFHFHWGAADTRGSEHSVNGRHYPMEMHIVHYNRKYGNLATAISHEDGLAVLGFFFEVGRYNEHFNEIIQHFHDIKYKEQHVPIHSIPLIELIPARLFNYFRYQGSLTTPPCYESLEKFRKTIFENLKDEGGVSIDISDDFRPVQCLHQRRVYASHRSLHYDTGPAAAAFQDNERSAANVVTSVASIVLFIMALMNICL</sequence>
<feature type="domain" description="Alpha-carbonic anhydrase" evidence="11">
    <location>
        <begin position="65"/>
        <end position="312"/>
    </location>
</feature>
<keyword evidence="7 10" id="KW-0862">Zinc</keyword>
<reference evidence="12" key="1">
    <citation type="submission" date="2022-11" db="EMBL/GenBank/DDBJ databases">
        <title>Centuries of genome instability and evolution in soft-shell clam transmissible cancer (bioRxiv).</title>
        <authorList>
            <person name="Hart S.F.M."/>
            <person name="Yonemitsu M.A."/>
            <person name="Giersch R.M."/>
            <person name="Beal B.F."/>
            <person name="Arriagada G."/>
            <person name="Davis B.W."/>
            <person name="Ostrander E.A."/>
            <person name="Goff S.P."/>
            <person name="Metzger M.J."/>
        </authorList>
    </citation>
    <scope>NUCLEOTIDE SEQUENCE</scope>
    <source>
        <strain evidence="12">MELC-2E11</strain>
        <tissue evidence="12">Siphon/mantle</tissue>
    </source>
</reference>
<evidence type="ECO:0000256" key="5">
    <source>
        <dbReference type="ARBA" id="ARBA00022525"/>
    </source>
</evidence>
<proteinExistence type="inferred from homology"/>
<dbReference type="PROSITE" id="PS00162">
    <property type="entry name" value="ALPHA_CA_1"/>
    <property type="match status" value="1"/>
</dbReference>
<organism evidence="12 13">
    <name type="scientific">Mya arenaria</name>
    <name type="common">Soft-shell clam</name>
    <dbReference type="NCBI Taxonomy" id="6604"/>
    <lineage>
        <taxon>Eukaryota</taxon>
        <taxon>Metazoa</taxon>
        <taxon>Spiralia</taxon>
        <taxon>Lophotrochozoa</taxon>
        <taxon>Mollusca</taxon>
        <taxon>Bivalvia</taxon>
        <taxon>Autobranchia</taxon>
        <taxon>Heteroconchia</taxon>
        <taxon>Euheterodonta</taxon>
        <taxon>Imparidentia</taxon>
        <taxon>Neoheterodontei</taxon>
        <taxon>Myida</taxon>
        <taxon>Myoidea</taxon>
        <taxon>Myidae</taxon>
        <taxon>Mya</taxon>
    </lineage>
</organism>
<comment type="catalytic activity">
    <reaction evidence="9 10">
        <text>hydrogencarbonate + H(+) = CO2 + H2O</text>
        <dbReference type="Rhea" id="RHEA:10748"/>
        <dbReference type="ChEBI" id="CHEBI:15377"/>
        <dbReference type="ChEBI" id="CHEBI:15378"/>
        <dbReference type="ChEBI" id="CHEBI:16526"/>
        <dbReference type="ChEBI" id="CHEBI:17544"/>
        <dbReference type="EC" id="4.2.1.1"/>
    </reaction>
</comment>
<evidence type="ECO:0000256" key="3">
    <source>
        <dbReference type="ARBA" id="ARBA00010718"/>
    </source>
</evidence>
<dbReference type="InterPro" id="IPR018338">
    <property type="entry name" value="Carbonic_anhydrase_a-class_CS"/>
</dbReference>
<evidence type="ECO:0000256" key="10">
    <source>
        <dbReference type="RuleBase" id="RU367011"/>
    </source>
</evidence>
<comment type="similarity">
    <text evidence="3 10">Belongs to the alpha-carbonic anhydrase family.</text>
</comment>
<accession>A0ABY7F0N5</accession>
<evidence type="ECO:0000256" key="6">
    <source>
        <dbReference type="ARBA" id="ARBA00022723"/>
    </source>
</evidence>
<evidence type="ECO:0000313" key="12">
    <source>
        <dbReference type="EMBL" id="WAR15735.1"/>
    </source>
</evidence>
<evidence type="ECO:0000256" key="1">
    <source>
        <dbReference type="ARBA" id="ARBA00002904"/>
    </source>
</evidence>
<comment type="subcellular location">
    <subcellularLocation>
        <location evidence="2">Secreted</location>
    </subcellularLocation>
</comment>
<dbReference type="InterPro" id="IPR023561">
    <property type="entry name" value="Carbonic_anhydrase_a-class"/>
</dbReference>
<protein>
    <recommendedName>
        <fullName evidence="4 10">Carbonic anhydrase</fullName>
        <ecNumber evidence="4 10">4.2.1.1</ecNumber>
    </recommendedName>
</protein>
<evidence type="ECO:0000313" key="13">
    <source>
        <dbReference type="Proteomes" id="UP001164746"/>
    </source>
</evidence>
<name>A0ABY7F0N5_MYAAR</name>
<dbReference type="Pfam" id="PF00194">
    <property type="entry name" value="Carb_anhydrase"/>
    <property type="match status" value="1"/>
</dbReference>
<keyword evidence="8 10" id="KW-0456">Lyase</keyword>
<comment type="cofactor">
    <cofactor evidence="10">
        <name>Zn(2+)</name>
        <dbReference type="ChEBI" id="CHEBI:29105"/>
    </cofactor>
</comment>
<keyword evidence="5" id="KW-0964">Secreted</keyword>
<dbReference type="Proteomes" id="UP001164746">
    <property type="component" value="Chromosome 9"/>
</dbReference>
<evidence type="ECO:0000256" key="2">
    <source>
        <dbReference type="ARBA" id="ARBA00004613"/>
    </source>
</evidence>
<dbReference type="InterPro" id="IPR001148">
    <property type="entry name" value="CA_dom"/>
</dbReference>
<gene>
    <name evidence="12" type="ORF">MAR_005840</name>
</gene>